<organism evidence="2 3">
    <name type="scientific">Herbaspirillum rubrisubalbicans</name>
    <dbReference type="NCBI Taxonomy" id="80842"/>
    <lineage>
        <taxon>Bacteria</taxon>
        <taxon>Pseudomonadati</taxon>
        <taxon>Pseudomonadota</taxon>
        <taxon>Betaproteobacteria</taxon>
        <taxon>Burkholderiales</taxon>
        <taxon>Oxalobacteraceae</taxon>
        <taxon>Herbaspirillum</taxon>
    </lineage>
</organism>
<evidence type="ECO:0000313" key="3">
    <source>
        <dbReference type="Proteomes" id="UP000269199"/>
    </source>
</evidence>
<protein>
    <recommendedName>
        <fullName evidence="4">DUF2442 domain-containing protein</fullName>
    </recommendedName>
</protein>
<dbReference type="AlphaFoldDB" id="A0AAD0XJG8"/>
<dbReference type="Proteomes" id="UP000269199">
    <property type="component" value="Chromosome"/>
</dbReference>
<proteinExistence type="predicted"/>
<sequence length="160" mass="17153">MSTIKAKKRDNAPVTEEVLEQALELGRKRRNTTPQATQVSYLAKLGALAVGFADKTAILLPIGNYPELAELSATELARIKLGYAGSALCLEERDWHVSIVGLVAASPSLMKLASTLVAKRNGSRSSAAKVLAVRENGKKGGRPRKPISADMDRSPSSKKR</sequence>
<name>A0AAD0XJG8_9BURK</name>
<accession>A0AAD0XJG8</accession>
<feature type="compositionally biased region" description="Basic and acidic residues" evidence="1">
    <location>
        <begin position="150"/>
        <end position="160"/>
    </location>
</feature>
<gene>
    <name evidence="2" type="ORF">RC54_23265</name>
</gene>
<reference evidence="2 3" key="1">
    <citation type="submission" date="2017-11" db="EMBL/GenBank/DDBJ databases">
        <title>Complete genome sequence of Herbaspirillum rubrisubalbicans DSM 11543.</title>
        <authorList>
            <person name="Chen M."/>
            <person name="An Q."/>
        </authorList>
    </citation>
    <scope>NUCLEOTIDE SEQUENCE [LARGE SCALE GENOMIC DNA]</scope>
    <source>
        <strain evidence="2 3">DSM 11543</strain>
    </source>
</reference>
<evidence type="ECO:0008006" key="4">
    <source>
        <dbReference type="Google" id="ProtNLM"/>
    </source>
</evidence>
<dbReference type="InterPro" id="IPR018841">
    <property type="entry name" value="DUF2442"/>
</dbReference>
<feature type="region of interest" description="Disordered" evidence="1">
    <location>
        <begin position="122"/>
        <end position="160"/>
    </location>
</feature>
<evidence type="ECO:0000256" key="1">
    <source>
        <dbReference type="SAM" id="MobiDB-lite"/>
    </source>
</evidence>
<dbReference type="EMBL" id="CP024996">
    <property type="protein sequence ID" value="AYR26558.1"/>
    <property type="molecule type" value="Genomic_DNA"/>
</dbReference>
<dbReference type="Gene3D" id="3.30.2020.40">
    <property type="entry name" value="Uncharacterised protein PF10387, DUF2442"/>
    <property type="match status" value="1"/>
</dbReference>
<evidence type="ECO:0000313" key="2">
    <source>
        <dbReference type="EMBL" id="AYR26558.1"/>
    </source>
</evidence>
<dbReference type="RefSeq" id="WP_061788506.1">
    <property type="nucleotide sequence ID" value="NZ_CP024996.1"/>
</dbReference>
<dbReference type="Pfam" id="PF10387">
    <property type="entry name" value="DUF2442"/>
    <property type="match status" value="1"/>
</dbReference>